<name>A0A3M7KPH0_AUXPR</name>
<dbReference type="Gene3D" id="3.40.190.10">
    <property type="entry name" value="Periplasmic binding protein-like II"/>
    <property type="match status" value="2"/>
</dbReference>
<dbReference type="InterPro" id="IPR005669">
    <property type="entry name" value="Thiosulph/SO4-bd"/>
</dbReference>
<dbReference type="PANTHER" id="PTHR30368:SF2">
    <property type="entry name" value="SULFATE-BINDING PROTEIN"/>
    <property type="match status" value="1"/>
</dbReference>
<comment type="caution">
    <text evidence="12">The sequence shown here is derived from an EMBL/GenBank/DDBJ whole genome shotgun (WGS) entry which is preliminary data.</text>
</comment>
<dbReference type="Gene3D" id="1.10.101.10">
    <property type="entry name" value="PGBD-like superfamily/PGBD"/>
    <property type="match status" value="2"/>
</dbReference>
<dbReference type="GO" id="GO:0140104">
    <property type="term" value="F:molecular carrier activity"/>
    <property type="evidence" value="ECO:0007669"/>
    <property type="project" value="InterPro"/>
</dbReference>
<keyword evidence="7" id="KW-0574">Periplasm</keyword>
<evidence type="ECO:0000256" key="7">
    <source>
        <dbReference type="ARBA" id="ARBA00022764"/>
    </source>
</evidence>
<protein>
    <recommendedName>
        <fullName evidence="3">Ubiquitin-fold modifier 1</fullName>
    </recommendedName>
</protein>
<reference evidence="13" key="1">
    <citation type="journal article" date="2018" name="Algal Res.">
        <title>Characterization of plant carbon substrate utilization by Auxenochlorella protothecoides.</title>
        <authorList>
            <person name="Vogler B.W."/>
            <person name="Starkenburg S.R."/>
            <person name="Sudasinghe N."/>
            <person name="Schambach J.Y."/>
            <person name="Rollin J.A."/>
            <person name="Pattathil S."/>
            <person name="Barry A.N."/>
        </authorList>
    </citation>
    <scope>NUCLEOTIDE SEQUENCE [LARGE SCALE GENOMIC DNA]</scope>
    <source>
        <strain evidence="13">UTEX 25</strain>
    </source>
</reference>
<dbReference type="GO" id="GO:0071569">
    <property type="term" value="P:protein ufmylation"/>
    <property type="evidence" value="ECO:0007669"/>
    <property type="project" value="InterPro"/>
</dbReference>
<keyword evidence="6" id="KW-0732">Signal</keyword>
<dbReference type="InterPro" id="IPR005375">
    <property type="entry name" value="UFM1"/>
</dbReference>
<evidence type="ECO:0000256" key="9">
    <source>
        <dbReference type="ARBA" id="ARBA00055867"/>
    </source>
</evidence>
<proteinExistence type="inferred from homology"/>
<evidence type="ECO:0000256" key="8">
    <source>
        <dbReference type="ARBA" id="ARBA00022786"/>
    </source>
</evidence>
<feature type="non-terminal residue" evidence="12">
    <location>
        <position position="1"/>
    </location>
</feature>
<comment type="subcellular location">
    <subcellularLocation>
        <location evidence="1">Periplasm</location>
    </subcellularLocation>
</comment>
<comment type="similarity">
    <text evidence="2">Belongs to the UFM1 family.</text>
</comment>
<evidence type="ECO:0000256" key="5">
    <source>
        <dbReference type="ARBA" id="ARBA00022499"/>
    </source>
</evidence>
<keyword evidence="5" id="KW-1017">Isopeptide bond</keyword>
<dbReference type="Gene3D" id="3.10.20.90">
    <property type="entry name" value="Phosphatidylinositol 3-kinase Catalytic Subunit, Chain A, domain 1"/>
    <property type="match status" value="1"/>
</dbReference>
<accession>A0A3M7KPH0</accession>
<dbReference type="SUPFAM" id="SSF53850">
    <property type="entry name" value="Periplasmic binding protein-like II"/>
    <property type="match status" value="1"/>
</dbReference>
<evidence type="ECO:0000256" key="10">
    <source>
        <dbReference type="SAM" id="MobiDB-lite"/>
    </source>
</evidence>
<feature type="domain" description="Peptidoglycan binding-like" evidence="11">
    <location>
        <begin position="333"/>
        <end position="391"/>
    </location>
</feature>
<evidence type="ECO:0000313" key="13">
    <source>
        <dbReference type="Proteomes" id="UP000279271"/>
    </source>
</evidence>
<evidence type="ECO:0000256" key="1">
    <source>
        <dbReference type="ARBA" id="ARBA00004418"/>
    </source>
</evidence>
<dbReference type="AlphaFoldDB" id="A0A3M7KPH0"/>
<comment type="function">
    <text evidence="9">Ubiquitin-like modifier protein which binds to a number of as yet unidentified target proteins.</text>
</comment>
<dbReference type="GO" id="GO:1902358">
    <property type="term" value="P:sulfate transmembrane transport"/>
    <property type="evidence" value="ECO:0007669"/>
    <property type="project" value="InterPro"/>
</dbReference>
<dbReference type="PANTHER" id="PTHR30368">
    <property type="entry name" value="SULFATE-BINDING PROTEIN"/>
    <property type="match status" value="1"/>
</dbReference>
<dbReference type="EMBL" id="QOKY01000205">
    <property type="protein sequence ID" value="RMZ52441.1"/>
    <property type="molecule type" value="Genomic_DNA"/>
</dbReference>
<dbReference type="Proteomes" id="UP000279271">
    <property type="component" value="Unassembled WGS sequence"/>
</dbReference>
<evidence type="ECO:0000256" key="4">
    <source>
        <dbReference type="ARBA" id="ARBA00022448"/>
    </source>
</evidence>
<dbReference type="NCBIfam" id="TIGR00971">
    <property type="entry name" value="3a0106s03"/>
    <property type="match status" value="1"/>
</dbReference>
<feature type="region of interest" description="Disordered" evidence="10">
    <location>
        <begin position="81"/>
        <end position="131"/>
    </location>
</feature>
<evidence type="ECO:0000256" key="2">
    <source>
        <dbReference type="ARBA" id="ARBA00010230"/>
    </source>
</evidence>
<keyword evidence="8" id="KW-0833">Ubl conjugation pathway</keyword>
<dbReference type="InterPro" id="IPR029071">
    <property type="entry name" value="Ubiquitin-like_domsf"/>
</dbReference>
<feature type="compositionally biased region" description="Basic and acidic residues" evidence="10">
    <location>
        <begin position="312"/>
        <end position="323"/>
    </location>
</feature>
<feature type="region of interest" description="Disordered" evidence="10">
    <location>
        <begin position="298"/>
        <end position="323"/>
    </location>
</feature>
<gene>
    <name evidence="12" type="ORF">APUTEX25_000020</name>
</gene>
<keyword evidence="4" id="KW-0813">Transport</keyword>
<dbReference type="CDD" id="cd01766">
    <property type="entry name" value="Ubl_UFM1"/>
    <property type="match status" value="1"/>
</dbReference>
<dbReference type="Pfam" id="PF13531">
    <property type="entry name" value="SBP_bac_11"/>
    <property type="match status" value="1"/>
</dbReference>
<dbReference type="Pfam" id="PF01471">
    <property type="entry name" value="PG_binding_1"/>
    <property type="match status" value="2"/>
</dbReference>
<dbReference type="InterPro" id="IPR036365">
    <property type="entry name" value="PGBD-like_sf"/>
</dbReference>
<dbReference type="InterPro" id="IPR036366">
    <property type="entry name" value="PGBDSf"/>
</dbReference>
<evidence type="ECO:0000259" key="11">
    <source>
        <dbReference type="Pfam" id="PF01471"/>
    </source>
</evidence>
<organism evidence="12 13">
    <name type="scientific">Auxenochlorella protothecoides</name>
    <name type="common">Green microalga</name>
    <name type="synonym">Chlorella protothecoides</name>
    <dbReference type="NCBI Taxonomy" id="3075"/>
    <lineage>
        <taxon>Eukaryota</taxon>
        <taxon>Viridiplantae</taxon>
        <taxon>Chlorophyta</taxon>
        <taxon>core chlorophytes</taxon>
        <taxon>Trebouxiophyceae</taxon>
        <taxon>Chlorellales</taxon>
        <taxon>Chlorellaceae</taxon>
        <taxon>Auxenochlorella</taxon>
    </lineage>
</organism>
<sequence>PPAQAGDAENRSSELWSLQGQILADLRAQLQQEREARSLERAEWLAQMTALHEESRSLRAELLSLLGRHVAGAHDAHVTAADAARSTKGGGAVLPASSPAAVPDDDRSETEVPQPAPTSPPMSSDQETERAPWKDDLRLALAASEDTDILSIPAENFGDYLASRRRAGKDEAAQSGGPPPLLREGDDDISWMNALHSAMAEAGYHAGEDDEEEWYFGSGTTSALLTLQACEGLEETGVADEPTWRFLLGDAYDAMVNASAQGKAGPQSGGVGPGADAGDAEPELFLEAAELGIDAWILEEDGPPPPGTPPPGRERGGGGDGERWPILNEGDGGREVKAMQIALDGAGFFPGTDDMRWWQFGSSSMRALATFQACNGLPESGVCDGATWRKLLGEGSTPADIAILAEQHAEGAEDEDDLAGGQGAEACAAIVSVPGSRLSLSAEHRVRPVFGTRVSKERKAGQAEVLLALLRRHAAWVGLAAPLLLHPSAPAAASCPGPWQGGGVPPPHGSGGDRRPVRVHGPEEVFQLAAGNSLMLTMASFAVTRRAYSKITQMFIKQYREQTGVDVRFRLSFGGSGTQARAVIDGLPADIVALALPLDVIKIAEAGLLDPDWAPKFPHQSIVVESVVSIVTRAGNPKNIRGWDDLIRPDVSCIVANAKTAGVARWIFLALWGVRAARGEAAAIDYVTRVYDQVVIQPRDAREASDVYYKQRRGDVLLTYENEAVFTNLVVSPHEQLPFISPDNNVRIQCPVALVDRNLDEGGPVARHAATAFVNYLYTTEAQRHFTACGFRSQDPELAAATDLPAVKGLWTVEKELGTWAQIIQRFFSDGVTFKVILTSDPKLPYRVFSVPEAAPFTAVLRFAAEEFKVPAATSAIITNDGVGINPSQSAGDVFLKHGSELRLIPRDRVGAADRCVC</sequence>
<evidence type="ECO:0000256" key="3">
    <source>
        <dbReference type="ARBA" id="ARBA00015319"/>
    </source>
</evidence>
<evidence type="ECO:0000256" key="6">
    <source>
        <dbReference type="ARBA" id="ARBA00022729"/>
    </source>
</evidence>
<dbReference type="FunFam" id="3.10.20.90:FF:000044">
    <property type="entry name" value="Ubiquitin-fold modifier 1"/>
    <property type="match status" value="1"/>
</dbReference>
<dbReference type="SUPFAM" id="SSF47090">
    <property type="entry name" value="PGBD-like"/>
    <property type="match status" value="2"/>
</dbReference>
<feature type="domain" description="Peptidoglycan binding-like" evidence="11">
    <location>
        <begin position="200"/>
        <end position="247"/>
    </location>
</feature>
<dbReference type="SUPFAM" id="SSF54236">
    <property type="entry name" value="Ubiquitin-like"/>
    <property type="match status" value="1"/>
</dbReference>
<dbReference type="InterPro" id="IPR002477">
    <property type="entry name" value="Peptidoglycan-bd-like"/>
</dbReference>
<evidence type="ECO:0000313" key="12">
    <source>
        <dbReference type="EMBL" id="RMZ52441.1"/>
    </source>
</evidence>
<dbReference type="Pfam" id="PF03671">
    <property type="entry name" value="Ufm1"/>
    <property type="match status" value="1"/>
</dbReference>